<dbReference type="eggNOG" id="COG2207">
    <property type="taxonomic scope" value="Bacteria"/>
</dbReference>
<dbReference type="GO" id="GO:0005829">
    <property type="term" value="C:cytosol"/>
    <property type="evidence" value="ECO:0007669"/>
    <property type="project" value="TreeGrafter"/>
</dbReference>
<name>A0A1I7B114_9RHOB</name>
<evidence type="ECO:0000256" key="3">
    <source>
        <dbReference type="ARBA" id="ARBA00023163"/>
    </source>
</evidence>
<evidence type="ECO:0000259" key="4">
    <source>
        <dbReference type="PROSITE" id="PS01124"/>
    </source>
</evidence>
<dbReference type="PANTHER" id="PTHR47894:SF1">
    <property type="entry name" value="HTH-TYPE TRANSCRIPTIONAL REGULATOR VQSM"/>
    <property type="match status" value="1"/>
</dbReference>
<dbReference type="STRING" id="999627.SAMN05216236_10868"/>
<dbReference type="GO" id="GO:0000976">
    <property type="term" value="F:transcription cis-regulatory region binding"/>
    <property type="evidence" value="ECO:0007669"/>
    <property type="project" value="TreeGrafter"/>
</dbReference>
<reference evidence="5 6" key="1">
    <citation type="submission" date="2016-10" db="EMBL/GenBank/DDBJ databases">
        <authorList>
            <person name="de Groot N.N."/>
        </authorList>
    </citation>
    <scope>NUCLEOTIDE SEQUENCE [LARGE SCALE GENOMIC DNA]</scope>
    <source>
        <strain evidence="5 6">CGMCC 1.10959</strain>
    </source>
</reference>
<dbReference type="Pfam" id="PF12625">
    <property type="entry name" value="Arabinose_bd"/>
    <property type="match status" value="1"/>
</dbReference>
<dbReference type="PROSITE" id="PS01124">
    <property type="entry name" value="HTH_ARAC_FAMILY_2"/>
    <property type="match status" value="1"/>
</dbReference>
<dbReference type="InterPro" id="IPR018060">
    <property type="entry name" value="HTH_AraC"/>
</dbReference>
<keyword evidence="2" id="KW-0238">DNA-binding</keyword>
<dbReference type="SUPFAM" id="SSF46689">
    <property type="entry name" value="Homeodomain-like"/>
    <property type="match status" value="1"/>
</dbReference>
<protein>
    <submittedName>
        <fullName evidence="5">Helix-turn-helix domain-containing protein</fullName>
    </submittedName>
</protein>
<proteinExistence type="predicted"/>
<evidence type="ECO:0000256" key="1">
    <source>
        <dbReference type="ARBA" id="ARBA00023015"/>
    </source>
</evidence>
<keyword evidence="3" id="KW-0804">Transcription</keyword>
<evidence type="ECO:0000256" key="2">
    <source>
        <dbReference type="ARBA" id="ARBA00023125"/>
    </source>
</evidence>
<dbReference type="SMART" id="SM00342">
    <property type="entry name" value="HTH_ARAC"/>
    <property type="match status" value="1"/>
</dbReference>
<dbReference type="Gene3D" id="1.10.10.60">
    <property type="entry name" value="Homeodomain-like"/>
    <property type="match status" value="1"/>
</dbReference>
<accession>A0A1I7B114</accession>
<keyword evidence="1" id="KW-0805">Transcription regulation</keyword>
<dbReference type="GO" id="GO:0003700">
    <property type="term" value="F:DNA-binding transcription factor activity"/>
    <property type="evidence" value="ECO:0007669"/>
    <property type="project" value="InterPro"/>
</dbReference>
<feature type="domain" description="HTH araC/xylS-type" evidence="4">
    <location>
        <begin position="231"/>
        <end position="329"/>
    </location>
</feature>
<dbReference type="PANTHER" id="PTHR47894">
    <property type="entry name" value="HTH-TYPE TRANSCRIPTIONAL REGULATOR GADX"/>
    <property type="match status" value="1"/>
</dbReference>
<dbReference type="InterPro" id="IPR009057">
    <property type="entry name" value="Homeodomain-like_sf"/>
</dbReference>
<evidence type="ECO:0000313" key="6">
    <source>
        <dbReference type="Proteomes" id="UP000182466"/>
    </source>
</evidence>
<dbReference type="Proteomes" id="UP000182466">
    <property type="component" value="Unassembled WGS sequence"/>
</dbReference>
<keyword evidence="6" id="KW-1185">Reference proteome</keyword>
<dbReference type="Pfam" id="PF12833">
    <property type="entry name" value="HTH_18"/>
    <property type="match status" value="1"/>
</dbReference>
<organism evidence="5 6">
    <name type="scientific">Sedimentitalea nanhaiensis</name>
    <dbReference type="NCBI Taxonomy" id="999627"/>
    <lineage>
        <taxon>Bacteria</taxon>
        <taxon>Pseudomonadati</taxon>
        <taxon>Pseudomonadota</taxon>
        <taxon>Alphaproteobacteria</taxon>
        <taxon>Rhodobacterales</taxon>
        <taxon>Paracoccaceae</taxon>
        <taxon>Sedimentitalea</taxon>
    </lineage>
</organism>
<dbReference type="InterPro" id="IPR032687">
    <property type="entry name" value="AraC-type_N"/>
</dbReference>
<gene>
    <name evidence="5" type="ORF">SAMN05216236_10868</name>
</gene>
<dbReference type="RefSeq" id="WP_161631375.1">
    <property type="nucleotide sequence ID" value="NZ_FPAW01000008.1"/>
</dbReference>
<dbReference type="AlphaFoldDB" id="A0A1I7B114"/>
<dbReference type="EMBL" id="FPAW01000008">
    <property type="protein sequence ID" value="SFT80831.1"/>
    <property type="molecule type" value="Genomic_DNA"/>
</dbReference>
<sequence length="337" mass="37162">MNLLELRHVIELLDRHASRAIVDRALRSVGLDRAMFSGSTGFLPYDSEAILFETVARAIGDRHLGARIGLEFDYAAYGAYAHYVLGAPDLASALDRGRRALSLTHPGSEIVIRETEHHLVVGRNSEGFSVIGHRHLDEGALLVIGHVARHFLGNEWRPAWVEIPATCESEAVTLGKLVDAPVRLGCRVPAISIPLADLAARNPGPPRSDRALSLEELGSLMGVKPVQTMQEAVVQVMNIMQIRAIPSEDAVARLLAIGPRTLQRALKAEGTSFRRIRDDFIEHRAQSLLRDTDMPIEKIGENLGYSEPKSFRRAFKRWTGVSPMGYRSAGQFQKNTA</sequence>
<evidence type="ECO:0000313" key="5">
    <source>
        <dbReference type="EMBL" id="SFT80831.1"/>
    </source>
</evidence>